<evidence type="ECO:0000313" key="12">
    <source>
        <dbReference type="EMBL" id="ODN67607.1"/>
    </source>
</evidence>
<dbReference type="AlphaFoldDB" id="A0A1E3GUA3"/>
<protein>
    <recommendedName>
        <fullName evidence="9">Anthranilate phosphoribosyltransferase</fullName>
        <ecNumber evidence="9">2.4.2.18</ecNumber>
    </recommendedName>
</protein>
<dbReference type="SUPFAM" id="SSF52418">
    <property type="entry name" value="Nucleoside phosphorylase/phosphoribosyltransferase catalytic domain"/>
    <property type="match status" value="1"/>
</dbReference>
<evidence type="ECO:0000256" key="3">
    <source>
        <dbReference type="ARBA" id="ARBA00022676"/>
    </source>
</evidence>
<evidence type="ECO:0000259" key="11">
    <source>
        <dbReference type="Pfam" id="PF02885"/>
    </source>
</evidence>
<feature type="binding site" evidence="9">
    <location>
        <position position="86"/>
    </location>
    <ligand>
        <name>5-phospho-alpha-D-ribose 1-diphosphate</name>
        <dbReference type="ChEBI" id="CHEBI:58017"/>
    </ligand>
</feature>
<keyword evidence="6 9" id="KW-0057">Aromatic amino acid biosynthesis</keyword>
<evidence type="ECO:0000259" key="10">
    <source>
        <dbReference type="Pfam" id="PF00591"/>
    </source>
</evidence>
<dbReference type="GO" id="GO:0000162">
    <property type="term" value="P:L-tryptophan biosynthetic process"/>
    <property type="evidence" value="ECO:0007669"/>
    <property type="project" value="UniProtKB-UniRule"/>
</dbReference>
<proteinExistence type="inferred from homology"/>
<dbReference type="Pfam" id="PF00591">
    <property type="entry name" value="Glycos_transf_3"/>
    <property type="match status" value="1"/>
</dbReference>
<keyword evidence="5 9" id="KW-0822">Tryptophan biosynthesis</keyword>
<accession>A0A1E3GUA3</accession>
<keyword evidence="2 9" id="KW-0028">Amino-acid biosynthesis</keyword>
<feature type="binding site" evidence="9">
    <location>
        <begin position="96"/>
        <end position="99"/>
    </location>
    <ligand>
        <name>5-phospho-alpha-D-ribose 1-diphosphate</name>
        <dbReference type="ChEBI" id="CHEBI:58017"/>
    </ligand>
</feature>
<comment type="subunit">
    <text evidence="9">Homodimer.</text>
</comment>
<dbReference type="FunFam" id="3.40.1030.10:FF:000002">
    <property type="entry name" value="Anthranilate phosphoribosyltransferase"/>
    <property type="match status" value="1"/>
</dbReference>
<keyword evidence="4 9" id="KW-0808">Transferase</keyword>
<keyword evidence="13" id="KW-1185">Reference proteome</keyword>
<comment type="cofactor">
    <cofactor evidence="9">
        <name>Mg(2+)</name>
        <dbReference type="ChEBI" id="CHEBI:18420"/>
    </cofactor>
    <text evidence="9">Binds 2 magnesium ions per monomer.</text>
</comment>
<evidence type="ECO:0000256" key="9">
    <source>
        <dbReference type="HAMAP-Rule" id="MF_00211"/>
    </source>
</evidence>
<comment type="caution">
    <text evidence="12">The sequence shown here is derived from an EMBL/GenBank/DDBJ whole genome shotgun (WGS) entry which is preliminary data.</text>
</comment>
<dbReference type="HAMAP" id="MF_00211">
    <property type="entry name" value="TrpD"/>
    <property type="match status" value="1"/>
</dbReference>
<dbReference type="InterPro" id="IPR005940">
    <property type="entry name" value="Anthranilate_Pribosyl_Tfrase"/>
</dbReference>
<dbReference type="STRING" id="291169.A9E74_00715"/>
<feature type="binding site" evidence="9">
    <location>
        <position position="232"/>
    </location>
    <ligand>
        <name>Mg(2+)</name>
        <dbReference type="ChEBI" id="CHEBI:18420"/>
        <label>2</label>
    </ligand>
</feature>
<dbReference type="EMBL" id="MCRI01000004">
    <property type="protein sequence ID" value="ODN67607.1"/>
    <property type="molecule type" value="Genomic_DNA"/>
</dbReference>
<comment type="similarity">
    <text evidence="9">Belongs to the anthranilate phosphoribosyltransferase family.</text>
</comment>
<feature type="binding site" evidence="9">
    <location>
        <position position="172"/>
    </location>
    <ligand>
        <name>anthranilate</name>
        <dbReference type="ChEBI" id="CHEBI:16567"/>
        <label>2</label>
    </ligand>
</feature>
<keyword evidence="9" id="KW-0460">Magnesium</keyword>
<dbReference type="GO" id="GO:0000287">
    <property type="term" value="F:magnesium ion binding"/>
    <property type="evidence" value="ECO:0007669"/>
    <property type="project" value="UniProtKB-UniRule"/>
</dbReference>
<dbReference type="Pfam" id="PF02885">
    <property type="entry name" value="Glycos_trans_3N"/>
    <property type="match status" value="1"/>
</dbReference>
<feature type="binding site" evidence="9">
    <location>
        <position position="117"/>
    </location>
    <ligand>
        <name>anthranilate</name>
        <dbReference type="ChEBI" id="CHEBI:16567"/>
        <label>1</label>
    </ligand>
</feature>
<dbReference type="GO" id="GO:0004048">
    <property type="term" value="F:anthranilate phosphoribosyltransferase activity"/>
    <property type="evidence" value="ECO:0007669"/>
    <property type="project" value="UniProtKB-UniRule"/>
</dbReference>
<keyword evidence="3 9" id="KW-0328">Glycosyltransferase</keyword>
<feature type="binding site" evidence="9">
    <location>
        <position position="231"/>
    </location>
    <ligand>
        <name>Mg(2+)</name>
        <dbReference type="ChEBI" id="CHEBI:18420"/>
        <label>2</label>
    </ligand>
</feature>
<dbReference type="Gene3D" id="1.20.970.10">
    <property type="entry name" value="Transferase, Pyrimidine Nucleoside Phosphorylase, Chain C"/>
    <property type="match status" value="1"/>
</dbReference>
<dbReference type="NCBIfam" id="TIGR01245">
    <property type="entry name" value="trpD"/>
    <property type="match status" value="1"/>
</dbReference>
<feature type="binding site" evidence="9">
    <location>
        <position position="98"/>
    </location>
    <ligand>
        <name>Mg(2+)</name>
        <dbReference type="ChEBI" id="CHEBI:18420"/>
        <label>1</label>
    </ligand>
</feature>
<feature type="binding site" evidence="9">
    <location>
        <position position="94"/>
    </location>
    <ligand>
        <name>5-phospho-alpha-D-ribose 1-diphosphate</name>
        <dbReference type="ChEBI" id="CHEBI:58017"/>
    </ligand>
</feature>
<sequence>MADTEFTMQAAIKLITQHQHLSEQQMSAAMRLIMTGAATDAQIGGFLIGLQMKGETVTEIAAAASVMRELATSVNVTGEHVIDTCGTGGDGASSFNVSTASAFVVAAAGAKVAKHGNRSISSTSGSADVLETAGVNLELTPEQVAHCVETTGVGFMFAQRHHGAMKHTVGPRREMGVRTIFNLLGPLTNPAKAKHQVMGVFDKKWVEPIAQVLQKLGSKHVMVVHAEDGMDEISIGADTFVAELKDGEISTYTIKPEDFVMQRVDISQLTVTNAQQSLDIIKRVFAGEPGPARDIVVLNAGAAIYTADLADSLAEGVRQAKHFIDTGIAQQKLDALIKCSQL</sequence>
<dbReference type="InterPro" id="IPR017459">
    <property type="entry name" value="Glycosyl_Trfase_fam3_N_dom"/>
</dbReference>
<feature type="domain" description="Glycosyl transferase family 3 N-terminal" evidence="11">
    <location>
        <begin position="11"/>
        <end position="71"/>
    </location>
</feature>
<name>A0A1E3GUA3_9GAMM</name>
<dbReference type="EC" id="2.4.2.18" evidence="9"/>
<evidence type="ECO:0000313" key="13">
    <source>
        <dbReference type="Proteomes" id="UP000094379"/>
    </source>
</evidence>
<reference evidence="12 13" key="1">
    <citation type="submission" date="2016-07" db="EMBL/GenBank/DDBJ databases">
        <title>Draft Genome Sequence of Methylophaga muralis Bur 1.</title>
        <authorList>
            <person name="Vasilenko O.V."/>
            <person name="Doronina N.V."/>
            <person name="Shmareva M.N."/>
            <person name="Tarlachkov S.V."/>
            <person name="Mustakhimov I."/>
            <person name="Trotsenko Y.A."/>
        </authorList>
    </citation>
    <scope>NUCLEOTIDE SEQUENCE [LARGE SCALE GENOMIC DNA]</scope>
    <source>
        <strain evidence="12 13">Bur 1</strain>
    </source>
</reference>
<evidence type="ECO:0000256" key="5">
    <source>
        <dbReference type="ARBA" id="ARBA00022822"/>
    </source>
</evidence>
<dbReference type="UniPathway" id="UPA00035">
    <property type="reaction ID" value="UER00041"/>
</dbReference>
<dbReference type="Gene3D" id="3.40.1030.10">
    <property type="entry name" value="Nucleoside phosphorylase/phosphoribosyltransferase catalytic domain"/>
    <property type="match status" value="1"/>
</dbReference>
<dbReference type="GO" id="GO:0005829">
    <property type="term" value="C:cytosol"/>
    <property type="evidence" value="ECO:0007669"/>
    <property type="project" value="TreeGrafter"/>
</dbReference>
<dbReference type="InterPro" id="IPR036320">
    <property type="entry name" value="Glycosyl_Trfase_fam3_N_dom_sf"/>
</dbReference>
<dbReference type="InterPro" id="IPR000312">
    <property type="entry name" value="Glycosyl_Trfase_fam3"/>
</dbReference>
<feature type="binding site" evidence="9">
    <location>
        <begin position="89"/>
        <end position="90"/>
    </location>
    <ligand>
        <name>5-phospho-alpha-D-ribose 1-diphosphate</name>
        <dbReference type="ChEBI" id="CHEBI:58017"/>
    </ligand>
</feature>
<comment type="caution">
    <text evidence="9">Lacks conserved residue(s) required for the propagation of feature annotation.</text>
</comment>
<organism evidence="12 13">
    <name type="scientific">Methylophaga muralis</name>
    <dbReference type="NCBI Taxonomy" id="291169"/>
    <lineage>
        <taxon>Bacteria</taxon>
        <taxon>Pseudomonadati</taxon>
        <taxon>Pseudomonadota</taxon>
        <taxon>Gammaproteobacteria</taxon>
        <taxon>Thiotrichales</taxon>
        <taxon>Piscirickettsiaceae</taxon>
        <taxon>Methylophaga</taxon>
    </lineage>
</organism>
<feature type="binding site" evidence="9">
    <location>
        <position position="232"/>
    </location>
    <ligand>
        <name>Mg(2+)</name>
        <dbReference type="ChEBI" id="CHEBI:18420"/>
        <label>1</label>
    </ligand>
</feature>
<dbReference type="InterPro" id="IPR035902">
    <property type="entry name" value="Nuc_phospho_transferase"/>
</dbReference>
<feature type="binding site" evidence="9">
    <location>
        <position position="86"/>
    </location>
    <ligand>
        <name>anthranilate</name>
        <dbReference type="ChEBI" id="CHEBI:16567"/>
        <label>1</label>
    </ligand>
</feature>
<evidence type="ECO:0000256" key="4">
    <source>
        <dbReference type="ARBA" id="ARBA00022679"/>
    </source>
</evidence>
<comment type="function">
    <text evidence="9">Catalyzes the transfer of the phosphoribosyl group of 5-phosphorylribose-1-pyrophosphate (PRPP) to anthranilate to yield N-(5'-phosphoribosyl)-anthranilate (PRA).</text>
</comment>
<feature type="binding site" evidence="9">
    <location>
        <position position="126"/>
    </location>
    <ligand>
        <name>5-phospho-alpha-D-ribose 1-diphosphate</name>
        <dbReference type="ChEBI" id="CHEBI:58017"/>
    </ligand>
</feature>
<comment type="similarity">
    <text evidence="8">In the C-terminal section; belongs to the anthranilate phosphoribosyltransferase family.</text>
</comment>
<dbReference type="PANTHER" id="PTHR43285">
    <property type="entry name" value="ANTHRANILATE PHOSPHORIBOSYLTRANSFERASE"/>
    <property type="match status" value="1"/>
</dbReference>
<dbReference type="Proteomes" id="UP000094379">
    <property type="component" value="Unassembled WGS sequence"/>
</dbReference>
<comment type="catalytic activity">
    <reaction evidence="7 9">
        <text>N-(5-phospho-beta-D-ribosyl)anthranilate + diphosphate = 5-phospho-alpha-D-ribose 1-diphosphate + anthranilate</text>
        <dbReference type="Rhea" id="RHEA:11768"/>
        <dbReference type="ChEBI" id="CHEBI:16567"/>
        <dbReference type="ChEBI" id="CHEBI:18277"/>
        <dbReference type="ChEBI" id="CHEBI:33019"/>
        <dbReference type="ChEBI" id="CHEBI:58017"/>
        <dbReference type="EC" id="2.4.2.18"/>
    </reaction>
</comment>
<evidence type="ECO:0000256" key="2">
    <source>
        <dbReference type="ARBA" id="ARBA00022605"/>
    </source>
</evidence>
<comment type="pathway">
    <text evidence="1 9">Amino-acid biosynthesis; L-tryptophan biosynthesis; L-tryptophan from chorismate: step 2/5.</text>
</comment>
<evidence type="ECO:0000256" key="7">
    <source>
        <dbReference type="ARBA" id="ARBA00052328"/>
    </source>
</evidence>
<feature type="domain" description="Glycosyl transferase family 3" evidence="10">
    <location>
        <begin position="79"/>
        <end position="329"/>
    </location>
</feature>
<evidence type="ECO:0000256" key="6">
    <source>
        <dbReference type="ARBA" id="ARBA00023141"/>
    </source>
</evidence>
<evidence type="ECO:0000256" key="8">
    <source>
        <dbReference type="ARBA" id="ARBA00061188"/>
    </source>
</evidence>
<feature type="binding site" evidence="9">
    <location>
        <begin position="114"/>
        <end position="122"/>
    </location>
    <ligand>
        <name>5-phospho-alpha-D-ribose 1-diphosphate</name>
        <dbReference type="ChEBI" id="CHEBI:58017"/>
    </ligand>
</feature>
<dbReference type="PATRIC" id="fig|291169.3.peg.718"/>
<dbReference type="RefSeq" id="WP_069295255.1">
    <property type="nucleotide sequence ID" value="NZ_MCRI01000004.1"/>
</dbReference>
<keyword evidence="9" id="KW-0479">Metal-binding</keyword>
<dbReference type="SUPFAM" id="SSF47648">
    <property type="entry name" value="Nucleoside phosphorylase/phosphoribosyltransferase N-terminal domain"/>
    <property type="match status" value="1"/>
</dbReference>
<gene>
    <name evidence="9 12" type="primary">trpD</name>
    <name evidence="12" type="ORF">A9E74_00715</name>
</gene>
<dbReference type="PANTHER" id="PTHR43285:SF2">
    <property type="entry name" value="ANTHRANILATE PHOSPHORIBOSYLTRANSFERASE"/>
    <property type="match status" value="1"/>
</dbReference>
<evidence type="ECO:0000256" key="1">
    <source>
        <dbReference type="ARBA" id="ARBA00004907"/>
    </source>
</evidence>